<dbReference type="EMBL" id="FNBK01000002">
    <property type="protein sequence ID" value="SDE89494.1"/>
    <property type="molecule type" value="Genomic_DNA"/>
</dbReference>
<organism evidence="2 3">
    <name type="scientific">Halorientalis regularis</name>
    <dbReference type="NCBI Taxonomy" id="660518"/>
    <lineage>
        <taxon>Archaea</taxon>
        <taxon>Methanobacteriati</taxon>
        <taxon>Methanobacteriota</taxon>
        <taxon>Stenosarchaea group</taxon>
        <taxon>Halobacteria</taxon>
        <taxon>Halobacteriales</taxon>
        <taxon>Haloarculaceae</taxon>
        <taxon>Halorientalis</taxon>
    </lineage>
</organism>
<sequence>MTARKSEVASRIPDGPMTVTLRRRSDPSSVARRRQQRLTERLETAVDGADETTLRTGHWSDRVRVPAAEGTTAVEAVAIYEELQAAVDEAGGRLHPFFQEHETLDSIEAAGPTDGSRDGDERDIVFPVVCLTIRRSGRLTGVYPCWLDGDHHSVEDGLARLEAATDSRRPQTPAVPGDAENLW</sequence>
<evidence type="ECO:0000313" key="3">
    <source>
        <dbReference type="Proteomes" id="UP000199076"/>
    </source>
</evidence>
<dbReference type="AlphaFoldDB" id="A0A1G7GMZ6"/>
<gene>
    <name evidence="2" type="ORF">SAMN05216218_102113</name>
</gene>
<evidence type="ECO:0000313" key="2">
    <source>
        <dbReference type="EMBL" id="SDE89494.1"/>
    </source>
</evidence>
<keyword evidence="3" id="KW-1185">Reference proteome</keyword>
<protein>
    <submittedName>
        <fullName evidence="2">Uncharacterized protein</fullName>
    </submittedName>
</protein>
<dbReference type="Proteomes" id="UP000199076">
    <property type="component" value="Unassembled WGS sequence"/>
</dbReference>
<dbReference type="InterPro" id="IPR046783">
    <property type="entry name" value="HTH_63"/>
</dbReference>
<dbReference type="Pfam" id="PF20575">
    <property type="entry name" value="HTH_63"/>
    <property type="match status" value="1"/>
</dbReference>
<accession>A0A1G7GMZ6</accession>
<dbReference type="OrthoDB" id="241883at2157"/>
<dbReference type="RefSeq" id="WP_139171049.1">
    <property type="nucleotide sequence ID" value="NZ_FNBK01000002.1"/>
</dbReference>
<proteinExistence type="predicted"/>
<evidence type="ECO:0000256" key="1">
    <source>
        <dbReference type="SAM" id="MobiDB-lite"/>
    </source>
</evidence>
<dbReference type="STRING" id="660518.SAMN05216218_102113"/>
<reference evidence="3" key="1">
    <citation type="submission" date="2016-10" db="EMBL/GenBank/DDBJ databases">
        <authorList>
            <person name="Varghese N."/>
            <person name="Submissions S."/>
        </authorList>
    </citation>
    <scope>NUCLEOTIDE SEQUENCE [LARGE SCALE GENOMIC DNA]</scope>
    <source>
        <strain evidence="3">IBRC-M 10760</strain>
    </source>
</reference>
<name>A0A1G7GMZ6_9EURY</name>
<feature type="region of interest" description="Disordered" evidence="1">
    <location>
        <begin position="1"/>
        <end position="37"/>
    </location>
</feature>
<feature type="region of interest" description="Disordered" evidence="1">
    <location>
        <begin position="164"/>
        <end position="183"/>
    </location>
</feature>